<organism evidence="2 3">
    <name type="scientific">Permianibacter aggregans</name>
    <dbReference type="NCBI Taxonomy" id="1510150"/>
    <lineage>
        <taxon>Bacteria</taxon>
        <taxon>Pseudomonadati</taxon>
        <taxon>Pseudomonadota</taxon>
        <taxon>Gammaproteobacteria</taxon>
        <taxon>Pseudomonadales</taxon>
        <taxon>Pseudomonadaceae</taxon>
        <taxon>Permianibacter</taxon>
    </lineage>
</organism>
<sequence length="775" mass="86628">MARWTRAALALLLVGALCHCQSDDAADVSAPLPRANTVTPPPPALIDARPRLLLPELQGKSPAQFEALFAKQYPRDESDATSRFRGCNDEALFSQMSCYVQTGSPEARQQMRGVAERFKLIKAEDAAVTTNGWRLALLFDLLMIEGLPAGEQQMIEAKLREALQQTLSVLNADSATLFHHRATLAAHAFVIAASLGQHNEQDKSLFMEAWQHFADLSQAVKLTEAWPEGYNYWIQNRAFAFVLAASVYQNAVTEATRDQALIDGYCQQMRWPFYALRPDGQIEPQSDEGSRVDLNEETRPVIDMAVRLCDDPALARLSRYLAINKRTHGYYYDYKWIVPFARTPKQPLPEKAEPDLRWLWQGEPNAKLFGAGVMNQLYYHDLSAEEPVFLSARAGDSLSHHGNYDAGHFSLFYHAPLFVNASRYGSIFSDNRLYFSLRTVAKNSLLVLRPDERVKPNHLFKHVVADGGQRITQPTGAAVTSVSHWQSLRTTGPHLAGGEVKAYAYQPAQFLLLQADLTKAYNSTWYDENNEGGKVSRVQRWLVYWPQEKRLLIADDIHKTNADYVAKSLFHTVHKPVFSEGIVRAGTQQDGIIVTEHSTFGISNGRGRALLNVLAPGAVKAHIVGGEFYRFYVEADGDDSDLDGMLVNRPSQDQPWLDNPAWRIEIQEALPKMHNLHLLDIALASDQFPASKATLVANDEQQWIVDGTQCRWHHFLIAPKAETPLPLGQQACVLYTGLPAGKTFTIAGQQNLNSDQQGVLFWSAQAAGNNTDRVH</sequence>
<evidence type="ECO:0008006" key="4">
    <source>
        <dbReference type="Google" id="ProtNLM"/>
    </source>
</evidence>
<keyword evidence="3" id="KW-1185">Reference proteome</keyword>
<gene>
    <name evidence="2" type="ORF">EV696_10588</name>
</gene>
<feature type="signal peptide" evidence="1">
    <location>
        <begin position="1"/>
        <end position="25"/>
    </location>
</feature>
<dbReference type="Proteomes" id="UP000295375">
    <property type="component" value="Unassembled WGS sequence"/>
</dbReference>
<accession>A0A4R6UZH4</accession>
<protein>
    <recommendedName>
        <fullName evidence="4">Heparinase II/III-like protein</fullName>
    </recommendedName>
</protein>
<dbReference type="OrthoDB" id="6221234at2"/>
<dbReference type="Gene3D" id="2.70.98.70">
    <property type="match status" value="1"/>
</dbReference>
<dbReference type="AlphaFoldDB" id="A0A4R6UZH4"/>
<evidence type="ECO:0000256" key="1">
    <source>
        <dbReference type="SAM" id="SignalP"/>
    </source>
</evidence>
<name>A0A4R6UZH4_9GAMM</name>
<comment type="caution">
    <text evidence="2">The sequence shown here is derived from an EMBL/GenBank/DDBJ whole genome shotgun (WGS) entry which is preliminary data.</text>
</comment>
<proteinExistence type="predicted"/>
<keyword evidence="1" id="KW-0732">Signal</keyword>
<feature type="chain" id="PRO_5020253270" description="Heparinase II/III-like protein" evidence="1">
    <location>
        <begin position="26"/>
        <end position="775"/>
    </location>
</feature>
<dbReference type="InterPro" id="IPR008929">
    <property type="entry name" value="Chondroitin_lyas"/>
</dbReference>
<dbReference type="Gene3D" id="1.50.10.100">
    <property type="entry name" value="Chondroitin AC/alginate lyase"/>
    <property type="match status" value="1"/>
</dbReference>
<dbReference type="RefSeq" id="WP_133589444.1">
    <property type="nucleotide sequence ID" value="NZ_CP037953.1"/>
</dbReference>
<evidence type="ECO:0000313" key="2">
    <source>
        <dbReference type="EMBL" id="TDQ49114.1"/>
    </source>
</evidence>
<dbReference type="EMBL" id="SNYM01000005">
    <property type="protein sequence ID" value="TDQ49114.1"/>
    <property type="molecule type" value="Genomic_DNA"/>
</dbReference>
<reference evidence="2 3" key="1">
    <citation type="submission" date="2019-03" db="EMBL/GenBank/DDBJ databases">
        <title>Genomic Encyclopedia of Type Strains, Phase IV (KMG-IV): sequencing the most valuable type-strain genomes for metagenomic binning, comparative biology and taxonomic classification.</title>
        <authorList>
            <person name="Goeker M."/>
        </authorList>
    </citation>
    <scope>NUCLEOTIDE SEQUENCE [LARGE SCALE GENOMIC DNA]</scope>
    <source>
        <strain evidence="2 3">DSM 103792</strain>
    </source>
</reference>
<evidence type="ECO:0000313" key="3">
    <source>
        <dbReference type="Proteomes" id="UP000295375"/>
    </source>
</evidence>